<accession>A0A3N1UTC7</accession>
<evidence type="ECO:0000313" key="2">
    <source>
        <dbReference type="Proteomes" id="UP000276223"/>
    </source>
</evidence>
<dbReference type="EMBL" id="RJVA01000011">
    <property type="protein sequence ID" value="ROQ93403.1"/>
    <property type="molecule type" value="Genomic_DNA"/>
</dbReference>
<name>A0A3N1UTC7_9BACT</name>
<reference evidence="1 2" key="1">
    <citation type="submission" date="2018-11" db="EMBL/GenBank/DDBJ databases">
        <title>Genomic Encyclopedia of Type Strains, Phase IV (KMG-IV): sequencing the most valuable type-strain genomes for metagenomic binning, comparative biology and taxonomic classification.</title>
        <authorList>
            <person name="Goeker M."/>
        </authorList>
    </citation>
    <scope>NUCLEOTIDE SEQUENCE [LARGE SCALE GENOMIC DNA]</scope>
    <source>
        <strain evidence="1 2">DSM 22027</strain>
    </source>
</reference>
<proteinExistence type="predicted"/>
<keyword evidence="2" id="KW-1185">Reference proteome</keyword>
<dbReference type="Proteomes" id="UP000276223">
    <property type="component" value="Unassembled WGS sequence"/>
</dbReference>
<dbReference type="AlphaFoldDB" id="A0A3N1UTC7"/>
<dbReference type="NCBIfam" id="TIGR02757">
    <property type="entry name" value="TIGR02757 family protein"/>
    <property type="match status" value="1"/>
</dbReference>
<comment type="caution">
    <text evidence="1">The sequence shown here is derived from an EMBL/GenBank/DDBJ whole genome shotgun (WGS) entry which is preliminary data.</text>
</comment>
<gene>
    <name evidence="1" type="ORF">EDC27_1419</name>
</gene>
<sequence>MHYKERELLNGDILSRRWTGKAVKDSERLKFFVDFVFERFHRRDMVPPDPLQCVYAYERLEDREVAALLAASLAVGRAQSIVDQVQGVLERLGNSPAFFLRNANAADLMAVCRGFRYRFFHEEDLRSFLKSLSHVLRTYGSLESAMASCLKRSRGDLVKGIDLFAGLMTRSGSAEPPARHRLVARPSCGSACKRWHLFLRWLVRCDAVDPGGWSCLHPRDLMVPVDTHMLAIAQTCGLTQRRHADMKTAMEITEAFRRLQPEDPVRYDFSLTRMAMRERELLEKWWELFQHSKGGTS</sequence>
<dbReference type="InterPro" id="IPR014127">
    <property type="entry name" value="CHP02757"/>
</dbReference>
<evidence type="ECO:0000313" key="1">
    <source>
        <dbReference type="EMBL" id="ROQ93403.1"/>
    </source>
</evidence>
<dbReference type="Pfam" id="PF09674">
    <property type="entry name" value="DUF2400"/>
    <property type="match status" value="1"/>
</dbReference>
<protein>
    <submittedName>
        <fullName evidence="1">Uncharacterized protein (TIGR02757 family)</fullName>
    </submittedName>
</protein>
<dbReference type="OrthoDB" id="9773332at2"/>
<organism evidence="1 2">
    <name type="scientific">Desulfosoma caldarium</name>
    <dbReference type="NCBI Taxonomy" id="610254"/>
    <lineage>
        <taxon>Bacteria</taxon>
        <taxon>Pseudomonadati</taxon>
        <taxon>Thermodesulfobacteriota</taxon>
        <taxon>Syntrophobacteria</taxon>
        <taxon>Syntrophobacterales</taxon>
        <taxon>Syntrophobacteraceae</taxon>
        <taxon>Desulfosoma</taxon>
    </lineage>
</organism>